<comment type="caution">
    <text evidence="3">The sequence shown here is derived from an EMBL/GenBank/DDBJ whole genome shotgun (WGS) entry which is preliminary data.</text>
</comment>
<name>C0CIM9_BLAHS</name>
<dbReference type="GO" id="GO:0042802">
    <property type="term" value="F:identical protein binding"/>
    <property type="evidence" value="ECO:0007669"/>
    <property type="project" value="TreeGrafter"/>
</dbReference>
<evidence type="ECO:0000313" key="3">
    <source>
        <dbReference type="EMBL" id="EEG50412.1"/>
    </source>
</evidence>
<dbReference type="Pfam" id="PF14501">
    <property type="entry name" value="HATPase_c_5"/>
    <property type="match status" value="1"/>
</dbReference>
<protein>
    <recommendedName>
        <fullName evidence="2">Sensor histidine kinase NatK-like C-terminal domain-containing protein</fullName>
    </recommendedName>
</protein>
<dbReference type="PANTHER" id="PTHR40448">
    <property type="entry name" value="TWO-COMPONENT SENSOR HISTIDINE KINASE"/>
    <property type="match status" value="1"/>
</dbReference>
<keyword evidence="1" id="KW-0812">Transmembrane</keyword>
<organism evidence="3 4">
    <name type="scientific">Blautia hydrogenotrophica (strain DSM 10507 / JCM 14656 / S5a33)</name>
    <name type="common">Ruminococcus hydrogenotrophicus</name>
    <dbReference type="NCBI Taxonomy" id="476272"/>
    <lineage>
        <taxon>Bacteria</taxon>
        <taxon>Bacillati</taxon>
        <taxon>Bacillota</taxon>
        <taxon>Clostridia</taxon>
        <taxon>Lachnospirales</taxon>
        <taxon>Lachnospiraceae</taxon>
        <taxon>Blautia</taxon>
    </lineage>
</organism>
<dbReference type="CDD" id="cd16935">
    <property type="entry name" value="HATPase_AgrC-ComD-like"/>
    <property type="match status" value="1"/>
</dbReference>
<dbReference type="SUPFAM" id="SSF55874">
    <property type="entry name" value="ATPase domain of HSP90 chaperone/DNA topoisomerase II/histidine kinase"/>
    <property type="match status" value="1"/>
</dbReference>
<dbReference type="AlphaFoldDB" id="C0CIM9"/>
<keyword evidence="1" id="KW-0472">Membrane</keyword>
<feature type="transmembrane region" description="Helical" evidence="1">
    <location>
        <begin position="174"/>
        <end position="198"/>
    </location>
</feature>
<reference evidence="3 4" key="2">
    <citation type="submission" date="2009-02" db="EMBL/GenBank/DDBJ databases">
        <title>Draft genome sequence of Blautia hydrogenotrophica DSM 10507 (Ruminococcus hydrogenotrophicus DSM 10507).</title>
        <authorList>
            <person name="Sudarsanam P."/>
            <person name="Ley R."/>
            <person name="Guruge J."/>
            <person name="Turnbaugh P.J."/>
            <person name="Mahowald M."/>
            <person name="Liep D."/>
            <person name="Gordon J."/>
        </authorList>
    </citation>
    <scope>NUCLEOTIDE SEQUENCE [LARGE SCALE GENOMIC DNA]</scope>
    <source>
        <strain evidence="4">DSM 10507 / JCM 14656 / S5a33</strain>
    </source>
</reference>
<dbReference type="RefSeq" id="WP_005946108.1">
    <property type="nucleotide sequence ID" value="NZ_CP136423.1"/>
</dbReference>
<keyword evidence="1" id="KW-1133">Transmembrane helix</keyword>
<evidence type="ECO:0000259" key="2">
    <source>
        <dbReference type="Pfam" id="PF14501"/>
    </source>
</evidence>
<dbReference type="Proteomes" id="UP000003100">
    <property type="component" value="Unassembled WGS sequence"/>
</dbReference>
<dbReference type="PATRIC" id="fig|476272.21.peg.3697"/>
<accession>C0CIM9</accession>
<reference evidence="3 4" key="1">
    <citation type="submission" date="2009-01" db="EMBL/GenBank/DDBJ databases">
        <authorList>
            <person name="Fulton L."/>
            <person name="Clifton S."/>
            <person name="Fulton B."/>
            <person name="Xu J."/>
            <person name="Minx P."/>
            <person name="Pepin K.H."/>
            <person name="Johnson M."/>
            <person name="Bhonagiri V."/>
            <person name="Nash W.E."/>
            <person name="Mardis E.R."/>
            <person name="Wilson R.K."/>
        </authorList>
    </citation>
    <scope>NUCLEOTIDE SEQUENCE [LARGE SCALE GENOMIC DNA]</scope>
    <source>
        <strain evidence="4">DSM 10507 / JCM 14656 / S5a33</strain>
    </source>
</reference>
<feature type="transmembrane region" description="Helical" evidence="1">
    <location>
        <begin position="110"/>
        <end position="129"/>
    </location>
</feature>
<keyword evidence="4" id="KW-1185">Reference proteome</keyword>
<evidence type="ECO:0000256" key="1">
    <source>
        <dbReference type="SAM" id="Phobius"/>
    </source>
</evidence>
<dbReference type="InterPro" id="IPR032834">
    <property type="entry name" value="NatK-like_C"/>
</dbReference>
<dbReference type="EMBL" id="ACBZ01000024">
    <property type="protein sequence ID" value="EEG50412.1"/>
    <property type="molecule type" value="Genomic_DNA"/>
</dbReference>
<proteinExistence type="predicted"/>
<dbReference type="Gene3D" id="3.30.565.10">
    <property type="entry name" value="Histidine kinase-like ATPase, C-terminal domain"/>
    <property type="match status" value="1"/>
</dbReference>
<dbReference type="HOGENOM" id="CLU_020211_13_1_9"/>
<dbReference type="PANTHER" id="PTHR40448:SF1">
    <property type="entry name" value="TWO-COMPONENT SENSOR HISTIDINE KINASE"/>
    <property type="match status" value="1"/>
</dbReference>
<dbReference type="GeneID" id="86821322"/>
<feature type="transmembrane region" description="Helical" evidence="1">
    <location>
        <begin position="59"/>
        <end position="75"/>
    </location>
</feature>
<evidence type="ECO:0000313" key="4">
    <source>
        <dbReference type="Proteomes" id="UP000003100"/>
    </source>
</evidence>
<feature type="domain" description="Sensor histidine kinase NatK-like C-terminal" evidence="2">
    <location>
        <begin position="306"/>
        <end position="407"/>
    </location>
</feature>
<dbReference type="eggNOG" id="COG3290">
    <property type="taxonomic scope" value="Bacteria"/>
</dbReference>
<gene>
    <name evidence="3" type="ORF">RUMHYD_00693</name>
</gene>
<dbReference type="InterPro" id="IPR036890">
    <property type="entry name" value="HATPase_C_sf"/>
</dbReference>
<sequence>MEIERFLLSLLSTVLSGFLLERVVECLLECRSCPKKILLLFGCWLQANMVIYFQDWINFIPTIFAFLICVLVACEGSVLKKLTIGLMVASTVFSFNSLNDNFIGFHDWRVVLFKMLFLGAMFLGVRQFAPERGYELSARMWRLLLLLTVTPIGIVSSVVLLGKRYWGMEDGEKLLPLVLLLLALFSFIGLLWTVTVLIGQQKLEWENTVAKINQNYYESIERQNFEIRRLKHDMANHLTALAALPGEQKDGYIQELLKKPVFTHTLRYCQDPVVNAVLSMKESVMEQKGIQFQVKVDIPAKLPFEKVEICAIFGNVLDNAIEACDKLSEERRKICLEARMRRGIFALNISNPCSCLGVKKQEEFETTKKNKELHGFGLKSIQEVVRNNQGNMEISAKDGQFSLFLYLPLSKEQK</sequence>
<feature type="transmembrane region" description="Helical" evidence="1">
    <location>
        <begin position="141"/>
        <end position="162"/>
    </location>
</feature>